<dbReference type="PANTHER" id="PTHR44757:SF2">
    <property type="entry name" value="BIOFILM ARCHITECTURE MAINTENANCE PROTEIN MBAA"/>
    <property type="match status" value="1"/>
</dbReference>
<dbReference type="InterPro" id="IPR007892">
    <property type="entry name" value="CHASE4"/>
</dbReference>
<dbReference type="Gene3D" id="3.30.70.270">
    <property type="match status" value="1"/>
</dbReference>
<dbReference type="Proteomes" id="UP000199150">
    <property type="component" value="Unassembled WGS sequence"/>
</dbReference>
<dbReference type="SMART" id="SM00267">
    <property type="entry name" value="GGDEF"/>
    <property type="match status" value="1"/>
</dbReference>
<feature type="domain" description="EAL" evidence="2">
    <location>
        <begin position="470"/>
        <end position="719"/>
    </location>
</feature>
<dbReference type="RefSeq" id="WP_090647109.1">
    <property type="nucleotide sequence ID" value="NZ_CBCRYE010000006.1"/>
</dbReference>
<dbReference type="EMBL" id="FMTS01000002">
    <property type="protein sequence ID" value="SCW57210.1"/>
    <property type="molecule type" value="Genomic_DNA"/>
</dbReference>
<proteinExistence type="predicted"/>
<dbReference type="STRING" id="260084.SAMN02927928_2006"/>
<dbReference type="PANTHER" id="PTHR44757">
    <property type="entry name" value="DIGUANYLATE CYCLASE DGCP"/>
    <property type="match status" value="1"/>
</dbReference>
<evidence type="ECO:0000313" key="5">
    <source>
        <dbReference type="Proteomes" id="UP000199150"/>
    </source>
</evidence>
<dbReference type="Pfam" id="PF05228">
    <property type="entry name" value="CHASE4"/>
    <property type="match status" value="1"/>
</dbReference>
<dbReference type="InterPro" id="IPR035919">
    <property type="entry name" value="EAL_sf"/>
</dbReference>
<dbReference type="CDD" id="cd01949">
    <property type="entry name" value="GGDEF"/>
    <property type="match status" value="1"/>
</dbReference>
<organism evidence="4 5">
    <name type="scientific">Asticcacaulis taihuensis</name>
    <dbReference type="NCBI Taxonomy" id="260084"/>
    <lineage>
        <taxon>Bacteria</taxon>
        <taxon>Pseudomonadati</taxon>
        <taxon>Pseudomonadota</taxon>
        <taxon>Alphaproteobacteria</taxon>
        <taxon>Caulobacterales</taxon>
        <taxon>Caulobacteraceae</taxon>
        <taxon>Asticcacaulis</taxon>
    </lineage>
</organism>
<dbReference type="InterPro" id="IPR001633">
    <property type="entry name" value="EAL_dom"/>
</dbReference>
<evidence type="ECO:0000256" key="1">
    <source>
        <dbReference type="SAM" id="Phobius"/>
    </source>
</evidence>
<dbReference type="Pfam" id="PF00990">
    <property type="entry name" value="GGDEF"/>
    <property type="match status" value="1"/>
</dbReference>
<dbReference type="PROSITE" id="PS50887">
    <property type="entry name" value="GGDEF"/>
    <property type="match status" value="1"/>
</dbReference>
<feature type="domain" description="GGDEF" evidence="3">
    <location>
        <begin position="328"/>
        <end position="461"/>
    </location>
</feature>
<dbReference type="InterPro" id="IPR052155">
    <property type="entry name" value="Biofilm_reg_signaling"/>
</dbReference>
<dbReference type="SUPFAM" id="SSF55073">
    <property type="entry name" value="Nucleotide cyclase"/>
    <property type="match status" value="1"/>
</dbReference>
<reference evidence="5" key="1">
    <citation type="submission" date="2016-10" db="EMBL/GenBank/DDBJ databases">
        <authorList>
            <person name="Varghese N."/>
            <person name="Submissions S."/>
        </authorList>
    </citation>
    <scope>NUCLEOTIDE SEQUENCE [LARGE SCALE GENOMIC DNA]</scope>
    <source>
        <strain evidence="5">CGMCC 1.3431</strain>
    </source>
</reference>
<dbReference type="Pfam" id="PF00563">
    <property type="entry name" value="EAL"/>
    <property type="match status" value="1"/>
</dbReference>
<protein>
    <submittedName>
        <fullName evidence="4">Diguanylate cyclase (GGDEF) domain-containing protein</fullName>
    </submittedName>
</protein>
<keyword evidence="1" id="KW-1133">Transmembrane helix</keyword>
<dbReference type="CDD" id="cd01948">
    <property type="entry name" value="EAL"/>
    <property type="match status" value="1"/>
</dbReference>
<keyword evidence="5" id="KW-1185">Reference proteome</keyword>
<gene>
    <name evidence="4" type="ORF">SAMN02927928_2006</name>
</gene>
<sequence length="722" mass="78169">MQKLLHGVMNLKARTLFGLVFAAGFGLLLAILILLHSSLGMVAEKTNELDTRRAEETAQAAITTTIDNLTATLTDNAVWNGGQEEIYRNGIEPDWLYSTWGNKASDQNAYDGAFVLDGDYRILWGYIDGKPYPGGSFARFGAGFNALVKADPSQISSGERVVVGLSETWKGPAIVGISLIRRSDSGVAILGKERRYLVMTRHLTPALLKPIGTTFGLANLRLAASGEAVAPAKRLRSAAGDIGQLTWTPRKPGMEAARAAAWGIRKVGLVTALLILLFTAASAFGLYRLSKSEKLARSFALTDGLSGLPNRRALFELVQKAKSGRGPVHKTVVYLDLDGFKEVNDIYGHATGDKLIMIVAAMLKGIMPQGALLARMGGDEFAMVLTGPEAMKPCLDFAQAILDFFAKPVRIGERSLQVGASIGIAAADIKSVRSQELFRRADMAMYESKSAGKNRITLYDAELDAERLRKAAIEAGIRKGLEGDEFDVVYQPIIEARSGAINSLEALVRWPRRPEGPLMPDQFIDVAEASGLIHPLGQFVLKKACNDLREVPGLRLSVNLSPAQFRDPELEAKVAKTLAETGFPTDRLELEVTEGYLIENPARAVAAIGNLKALGVSMALDDFGTGYSSIGYLRRYHFDKIKIDKSMAGTVDRDPQAAALVAGTVAIAQALNISVTAEGVETEDQARLLRLAGCQYLQGYYYSRPKPLLEVLAIQKHMTEVA</sequence>
<dbReference type="PROSITE" id="PS50883">
    <property type="entry name" value="EAL"/>
    <property type="match status" value="1"/>
</dbReference>
<name>A0A1G4RK67_9CAUL</name>
<dbReference type="NCBIfam" id="TIGR00254">
    <property type="entry name" value="GGDEF"/>
    <property type="match status" value="1"/>
</dbReference>
<dbReference type="OrthoDB" id="7167813at2"/>
<dbReference type="Gene3D" id="3.20.20.450">
    <property type="entry name" value="EAL domain"/>
    <property type="match status" value="1"/>
</dbReference>
<dbReference type="AlphaFoldDB" id="A0A1G4RK67"/>
<dbReference type="SMART" id="SM00052">
    <property type="entry name" value="EAL"/>
    <property type="match status" value="1"/>
</dbReference>
<dbReference type="InterPro" id="IPR029787">
    <property type="entry name" value="Nucleotide_cyclase"/>
</dbReference>
<feature type="transmembrane region" description="Helical" evidence="1">
    <location>
        <begin position="267"/>
        <end position="287"/>
    </location>
</feature>
<evidence type="ECO:0000259" key="3">
    <source>
        <dbReference type="PROSITE" id="PS50887"/>
    </source>
</evidence>
<evidence type="ECO:0000313" key="4">
    <source>
        <dbReference type="EMBL" id="SCW57210.1"/>
    </source>
</evidence>
<keyword evidence="1" id="KW-0812">Transmembrane</keyword>
<dbReference type="InterPro" id="IPR000160">
    <property type="entry name" value="GGDEF_dom"/>
</dbReference>
<dbReference type="InterPro" id="IPR043128">
    <property type="entry name" value="Rev_trsase/Diguanyl_cyclase"/>
</dbReference>
<evidence type="ECO:0000259" key="2">
    <source>
        <dbReference type="PROSITE" id="PS50883"/>
    </source>
</evidence>
<dbReference type="SUPFAM" id="SSF141868">
    <property type="entry name" value="EAL domain-like"/>
    <property type="match status" value="1"/>
</dbReference>
<keyword evidence="1" id="KW-0472">Membrane</keyword>
<accession>A0A1G4RK67</accession>